<dbReference type="InterPro" id="IPR014718">
    <property type="entry name" value="GH-type_carb-bd"/>
</dbReference>
<sequence>MTLEFSLSQNQTKSFTLTSAAHNIELGNWEISNHQLGIEDVLFSIQQICLHGGKQEGSRLIIIKCPDGLTITLSPTRGMNVIEATAPGIRLGWDSPVKEIVNPTFINLQSRNGTGWLEGFNEMMVRCGYEWSGHPFTDTNGELYSLHGKAGNTPASEVIVEIDTLFPYEIKIKGLIKENTFKKTDLRVLTELSYIPGSHSFTLHDRLTNHADYSHPYQIIYHSNFGKPLLEKDAKFIAPVKEISPFNNYAQNGLDNWQTYREPTKDFDEMVFNIIPYTKKDGSTMAALHNKSENKGVSIEFNTKQLPFLTLWKNTDTEKQGYVTGIEPGTNFAYPMTIEREQDRLKKLHAGKTVEFKLRYNALLDRQAVEITKKEITNIQGNQETQINQKPLAQE</sequence>
<dbReference type="Pfam" id="PF14486">
    <property type="entry name" value="DUF4432"/>
    <property type="match status" value="1"/>
</dbReference>
<protein>
    <submittedName>
        <fullName evidence="1">DUF4432 domain-containing protein</fullName>
    </submittedName>
</protein>
<evidence type="ECO:0000313" key="1">
    <source>
        <dbReference type="EMBL" id="PXY98914.1"/>
    </source>
</evidence>
<dbReference type="OrthoDB" id="9791280at2"/>
<organism evidence="1 2">
    <name type="scientific">Commensalibacter melissae</name>
    <dbReference type="NCBI Taxonomy" id="2070537"/>
    <lineage>
        <taxon>Bacteria</taxon>
        <taxon>Pseudomonadati</taxon>
        <taxon>Pseudomonadota</taxon>
        <taxon>Alphaproteobacteria</taxon>
        <taxon>Acetobacterales</taxon>
        <taxon>Acetobacteraceae</taxon>
    </lineage>
</organism>
<dbReference type="AlphaFoldDB" id="A0A318MVG7"/>
<dbReference type="InterPro" id="IPR027839">
    <property type="entry name" value="DUF4432"/>
</dbReference>
<dbReference type="RefSeq" id="WP_110439506.1">
    <property type="nucleotide sequence ID" value="NZ_CP046393.1"/>
</dbReference>
<comment type="caution">
    <text evidence="1">The sequence shown here is derived from an EMBL/GenBank/DDBJ whole genome shotgun (WGS) entry which is preliminary data.</text>
</comment>
<keyword evidence="2" id="KW-1185">Reference proteome</keyword>
<dbReference type="EMBL" id="QGLT01000005">
    <property type="protein sequence ID" value="PXY98914.1"/>
    <property type="molecule type" value="Genomic_DNA"/>
</dbReference>
<evidence type="ECO:0000313" key="2">
    <source>
        <dbReference type="Proteomes" id="UP000247565"/>
    </source>
</evidence>
<reference evidence="1 2" key="1">
    <citation type="submission" date="2018-05" db="EMBL/GenBank/DDBJ databases">
        <title>Reference genomes for bee gut microbiota database.</title>
        <authorList>
            <person name="Ellegaard K.M."/>
        </authorList>
    </citation>
    <scope>NUCLEOTIDE SEQUENCE [LARGE SCALE GENOMIC DNA]</scope>
    <source>
        <strain evidence="1 2">ESL0284</strain>
    </source>
</reference>
<dbReference type="CDD" id="cd09023">
    <property type="entry name" value="Aldose_epim_Ec_c4013"/>
    <property type="match status" value="1"/>
</dbReference>
<name>A0A318MVG7_9PROT</name>
<dbReference type="Proteomes" id="UP000247565">
    <property type="component" value="Unassembled WGS sequence"/>
</dbReference>
<proteinExistence type="predicted"/>
<dbReference type="GO" id="GO:0030246">
    <property type="term" value="F:carbohydrate binding"/>
    <property type="evidence" value="ECO:0007669"/>
    <property type="project" value="InterPro"/>
</dbReference>
<dbReference type="Gene3D" id="2.70.98.10">
    <property type="match status" value="1"/>
</dbReference>
<gene>
    <name evidence="1" type="ORF">DK869_08050</name>
</gene>
<accession>A0A318MVG7</accession>